<feature type="compositionally biased region" description="Polar residues" evidence="11">
    <location>
        <begin position="582"/>
        <end position="599"/>
    </location>
</feature>
<dbReference type="PANTHER" id="PTHR37323">
    <property type="entry name" value="GCN5-RELATED N-ACETYLTRANSFERASE"/>
    <property type="match status" value="1"/>
</dbReference>
<dbReference type="EMBL" id="FXXI01000003">
    <property type="protein sequence ID" value="SMS01048.1"/>
    <property type="molecule type" value="Genomic_DNA"/>
</dbReference>
<sequence>MTTSPFRLHRYTPFGLGESLLEWVTGLGKLDTLYQKRPQQLSSFEFMRYTLSVLNIDYRLSSGSVETIPRTGPLVIVANHPLGAIEGVILADLIGSIRPDVKVLANHLLKRLPELDELFIGVDVFEGQSSQQMNRAAIRDAHRHLADGGTLIIFPAGEVSTYPKGSTELADIEWSRSVAKFIRRSQAATVPIFINGRNSQLFYRAGKIHPLLRTALLAREMLHKNATRIDISVGQTISYSEIANIEDDRDLVNYLRLNTYLMRPAPTTEQNQTSHDFSAPIIDPVSPDLIEQELQNLPESMHLLDQGEYAVYCAPSQLIPYTIREIGRVREETFRAVGEGSGLACDLDEYDLYYHQLFVWHKTDRCLVGAYRLGMVDQLIRQYGLDGLYSRSLFNYDQAFLDTLDCSLELGRSVVAMRYQKKLNSLLLLWQGIAAFVVRHPRYTHLFGPVSISNEYSAVARQLMAATLSIHHYDREKATLVAPRTPLRNSGKIFWQPHLLSSLANVALLSKVLTRMEQGKGLPVLLRQYLKMNGKLVCFNVDHAFQDTLDGLIVVNLKNVPLGTLAKYMGRSEAVHYLSGEKPSSQDSGRNMTQKEPQV</sequence>
<dbReference type="InterPro" id="IPR016181">
    <property type="entry name" value="Acyl_CoA_acyltransferase"/>
</dbReference>
<dbReference type="EMBL" id="JAWRCO010000002">
    <property type="protein sequence ID" value="MDW6004757.1"/>
    <property type="molecule type" value="Genomic_DNA"/>
</dbReference>
<comment type="pathway">
    <text evidence="1">Lipid metabolism.</text>
</comment>
<dbReference type="AlphaFoldDB" id="A0A1Y6ITT4"/>
<keyword evidence="3" id="KW-0808">Transferase</keyword>
<evidence type="ECO:0000256" key="3">
    <source>
        <dbReference type="ARBA" id="ARBA00022679"/>
    </source>
</evidence>
<evidence type="ECO:0000256" key="8">
    <source>
        <dbReference type="ARBA" id="ARBA00039866"/>
    </source>
</evidence>
<name>A0A1Y6ITT4_9VIBR</name>
<accession>A0A1Y6ITT4</accession>
<dbReference type="Proteomes" id="UP001283366">
    <property type="component" value="Unassembled WGS sequence"/>
</dbReference>
<gene>
    <name evidence="13" type="ORF">SBX37_18015</name>
    <name evidence="14" type="ORF">VIM7927_02325</name>
</gene>
<dbReference type="RefSeq" id="WP_087481082.1">
    <property type="nucleotide sequence ID" value="NZ_AP024884.1"/>
</dbReference>
<dbReference type="EC" id="2.3.2.30" evidence="7"/>
<dbReference type="SUPFAM" id="SSF69593">
    <property type="entry name" value="Glycerol-3-phosphate (1)-acyltransferase"/>
    <property type="match status" value="1"/>
</dbReference>
<dbReference type="InterPro" id="IPR002123">
    <property type="entry name" value="Plipid/glycerol_acylTrfase"/>
</dbReference>
<evidence type="ECO:0000256" key="10">
    <source>
        <dbReference type="ARBA" id="ARBA00047785"/>
    </source>
</evidence>
<evidence type="ECO:0000256" key="9">
    <source>
        <dbReference type="ARBA" id="ARBA00045724"/>
    </source>
</evidence>
<dbReference type="PANTHER" id="PTHR37323:SF1">
    <property type="entry name" value="L-ORNITHINE N(ALPHA)-ACYLTRANSFERASE"/>
    <property type="match status" value="1"/>
</dbReference>
<comment type="catalytic activity">
    <reaction evidence="10">
        <text>a (3R)-hydroxyacyl-[ACP] + L-ornithine = a lyso-ornithine lipid + holo-[ACP] + H(+)</text>
        <dbReference type="Rhea" id="RHEA:20633"/>
        <dbReference type="Rhea" id="RHEA-COMP:9685"/>
        <dbReference type="Rhea" id="RHEA-COMP:9945"/>
        <dbReference type="ChEBI" id="CHEBI:15378"/>
        <dbReference type="ChEBI" id="CHEBI:46911"/>
        <dbReference type="ChEBI" id="CHEBI:64479"/>
        <dbReference type="ChEBI" id="CHEBI:78827"/>
        <dbReference type="ChEBI" id="CHEBI:138482"/>
        <dbReference type="EC" id="2.3.2.30"/>
    </reaction>
    <physiologicalReaction direction="left-to-right" evidence="10">
        <dbReference type="Rhea" id="RHEA:20634"/>
    </physiologicalReaction>
</comment>
<feature type="domain" description="Phospholipid/glycerol acyltransferase" evidence="12">
    <location>
        <begin position="74"/>
        <end position="197"/>
    </location>
</feature>
<comment type="function">
    <text evidence="9">Catalyzes the first step in the biosynthesis of ornithine lipids, which are phosphorus-free membrane lipids. Catalyzes the 3-hydroxyacyl-acyl carrier protein-dependent acylation of ornithine to form lyso-ornithine lipid (LOL).</text>
</comment>
<dbReference type="OrthoDB" id="1113830at2"/>
<keyword evidence="16" id="KW-1185">Reference proteome</keyword>
<evidence type="ECO:0000256" key="6">
    <source>
        <dbReference type="ARBA" id="ARBA00038095"/>
    </source>
</evidence>
<reference evidence="14 15" key="1">
    <citation type="submission" date="2017-05" db="EMBL/GenBank/DDBJ databases">
        <authorList>
            <person name="Song R."/>
            <person name="Chenine A.L."/>
            <person name="Ruprecht R.M."/>
        </authorList>
    </citation>
    <scope>NUCLEOTIDE SEQUENCE [LARGE SCALE GENOMIC DNA]</scope>
    <source>
        <strain evidence="14 15">CECT 7927</strain>
    </source>
</reference>
<keyword evidence="4" id="KW-0443">Lipid metabolism</keyword>
<evidence type="ECO:0000256" key="5">
    <source>
        <dbReference type="ARBA" id="ARBA00023315"/>
    </source>
</evidence>
<evidence type="ECO:0000313" key="16">
    <source>
        <dbReference type="Proteomes" id="UP001283366"/>
    </source>
</evidence>
<dbReference type="SUPFAM" id="SSF55729">
    <property type="entry name" value="Acyl-CoA N-acyltransferases (Nat)"/>
    <property type="match status" value="1"/>
</dbReference>
<reference evidence="13 16" key="2">
    <citation type="submission" date="2023-11" db="EMBL/GenBank/DDBJ databases">
        <title>Plant-associative lifestyle of Vibrio porteresiae and its evolutionary dynamics.</title>
        <authorList>
            <person name="Rameshkumar N."/>
            <person name="Kirti K."/>
        </authorList>
    </citation>
    <scope>NUCLEOTIDE SEQUENCE [LARGE SCALE GENOMIC DNA]</scope>
    <source>
        <strain evidence="13 16">MSSRF38</strain>
    </source>
</reference>
<evidence type="ECO:0000256" key="11">
    <source>
        <dbReference type="SAM" id="MobiDB-lite"/>
    </source>
</evidence>
<evidence type="ECO:0000256" key="1">
    <source>
        <dbReference type="ARBA" id="ARBA00005189"/>
    </source>
</evidence>
<evidence type="ECO:0000256" key="7">
    <source>
        <dbReference type="ARBA" id="ARBA00039058"/>
    </source>
</evidence>
<dbReference type="CDD" id="cd07986">
    <property type="entry name" value="LPLAT_ACT14924-like"/>
    <property type="match status" value="1"/>
</dbReference>
<keyword evidence="2" id="KW-0444">Lipid biosynthesis</keyword>
<evidence type="ECO:0000313" key="15">
    <source>
        <dbReference type="Proteomes" id="UP000196125"/>
    </source>
</evidence>
<keyword evidence="5 13" id="KW-0012">Acyltransferase</keyword>
<dbReference type="Proteomes" id="UP000196125">
    <property type="component" value="Unassembled WGS sequence"/>
</dbReference>
<evidence type="ECO:0000313" key="13">
    <source>
        <dbReference type="EMBL" id="MDW6004757.1"/>
    </source>
</evidence>
<evidence type="ECO:0000313" key="14">
    <source>
        <dbReference type="EMBL" id="SMS01048.1"/>
    </source>
</evidence>
<feature type="region of interest" description="Disordered" evidence="11">
    <location>
        <begin position="579"/>
        <end position="599"/>
    </location>
</feature>
<evidence type="ECO:0000256" key="2">
    <source>
        <dbReference type="ARBA" id="ARBA00022516"/>
    </source>
</evidence>
<evidence type="ECO:0000259" key="12">
    <source>
        <dbReference type="SMART" id="SM00563"/>
    </source>
</evidence>
<comment type="similarity">
    <text evidence="6">Belongs to the acetyltransferase family. OlsB subfamily.</text>
</comment>
<proteinExistence type="inferred from homology"/>
<dbReference type="InterPro" id="IPR045746">
    <property type="entry name" value="ACT14924-like_Acyltransf_dom"/>
</dbReference>
<dbReference type="Pfam" id="PF19576">
    <property type="entry name" value="Acyltransf_2"/>
    <property type="match status" value="1"/>
</dbReference>
<dbReference type="Pfam" id="PF13444">
    <property type="entry name" value="Acetyltransf_5"/>
    <property type="match status" value="1"/>
</dbReference>
<dbReference type="SMART" id="SM00563">
    <property type="entry name" value="PlsC"/>
    <property type="match status" value="1"/>
</dbReference>
<evidence type="ECO:0000256" key="4">
    <source>
        <dbReference type="ARBA" id="ARBA00023098"/>
    </source>
</evidence>
<dbReference type="InterPro" id="IPR052351">
    <property type="entry name" value="Ornithine_N-alpha-AT"/>
</dbReference>
<organism evidence="14 15">
    <name type="scientific">Vibrio mangrovi</name>
    <dbReference type="NCBI Taxonomy" id="474394"/>
    <lineage>
        <taxon>Bacteria</taxon>
        <taxon>Pseudomonadati</taxon>
        <taxon>Pseudomonadota</taxon>
        <taxon>Gammaproteobacteria</taxon>
        <taxon>Vibrionales</taxon>
        <taxon>Vibrionaceae</taxon>
        <taxon>Vibrio</taxon>
    </lineage>
</organism>
<dbReference type="GO" id="GO:0006629">
    <property type="term" value="P:lipid metabolic process"/>
    <property type="evidence" value="ECO:0007669"/>
    <property type="project" value="UniProtKB-KW"/>
</dbReference>
<dbReference type="GO" id="GO:0043810">
    <property type="term" value="F:ornithine-acyl [acyl carrier protein] N-acyltransferase activity"/>
    <property type="evidence" value="ECO:0007669"/>
    <property type="project" value="UniProtKB-EC"/>
</dbReference>
<protein>
    <recommendedName>
        <fullName evidence="8">L-ornithine N(alpha)-acyltransferase</fullName>
        <ecNumber evidence="7">2.3.2.30</ecNumber>
    </recommendedName>
</protein>